<dbReference type="OrthoDB" id="2786563at2759"/>
<comment type="caution">
    <text evidence="1">The sequence shown here is derived from an EMBL/GenBank/DDBJ whole genome shotgun (WGS) entry which is preliminary data.</text>
</comment>
<evidence type="ECO:0000313" key="1">
    <source>
        <dbReference type="EMBL" id="KAG5643715.1"/>
    </source>
</evidence>
<gene>
    <name evidence="1" type="ORF">DXG03_009764</name>
</gene>
<reference evidence="1" key="2">
    <citation type="submission" date="2021-10" db="EMBL/GenBank/DDBJ databases">
        <title>Phylogenomics reveals ancestral predisposition of the termite-cultivated fungus Termitomyces towards a domesticated lifestyle.</title>
        <authorList>
            <person name="Auxier B."/>
            <person name="Grum-Grzhimaylo A."/>
            <person name="Cardenas M.E."/>
            <person name="Lodge J.D."/>
            <person name="Laessoe T."/>
            <person name="Pedersen O."/>
            <person name="Smith M.E."/>
            <person name="Kuyper T.W."/>
            <person name="Franco-Molano E.A."/>
            <person name="Baroni T.J."/>
            <person name="Aanen D.K."/>
        </authorList>
    </citation>
    <scope>NUCLEOTIDE SEQUENCE</scope>
    <source>
        <strain evidence="1">AP01</strain>
        <tissue evidence="1">Mycelium</tissue>
    </source>
</reference>
<name>A0A9P7G6J8_9AGAR</name>
<reference evidence="1" key="1">
    <citation type="submission" date="2020-07" db="EMBL/GenBank/DDBJ databases">
        <authorList>
            <person name="Nieuwenhuis M."/>
            <person name="Van De Peppel L.J.J."/>
        </authorList>
    </citation>
    <scope>NUCLEOTIDE SEQUENCE</scope>
    <source>
        <strain evidence="1">AP01</strain>
        <tissue evidence="1">Mycelium</tissue>
    </source>
</reference>
<dbReference type="EMBL" id="JABCKV010000099">
    <property type="protein sequence ID" value="KAG5643715.1"/>
    <property type="molecule type" value="Genomic_DNA"/>
</dbReference>
<accession>A0A9P7G6J8</accession>
<sequence length="281" mass="31633">MIELVNSRDYESIRVRPEVDDMGKECTFEFLLVSKMFHKLGRPHHYRCLIVHTPAQLTHYADLIVSEPSLGAHIQCLYLYLAQACGVSLQNLLSHTTQLRRILPAANNGSRGPERNWSVLTYWALAALASSAGNALPPAGPRLCIQSTDKLEWSPPPPLEFDPTTVPHDALAKLETLECSSLMTLSFLDSLPALRHVQFTRAGKILGQTEFLETHGGKLLTLETDTACEVFAHCPALRELVARHEIKKGFKAIWATWAERMLQWNVKMKDKDGKHWMPCLK</sequence>
<dbReference type="Proteomes" id="UP000775547">
    <property type="component" value="Unassembled WGS sequence"/>
</dbReference>
<proteinExistence type="predicted"/>
<keyword evidence="2" id="KW-1185">Reference proteome</keyword>
<protein>
    <submittedName>
        <fullName evidence="1">Uncharacterized protein</fullName>
    </submittedName>
</protein>
<dbReference type="AlphaFoldDB" id="A0A9P7G6J8"/>
<evidence type="ECO:0000313" key="2">
    <source>
        <dbReference type="Proteomes" id="UP000775547"/>
    </source>
</evidence>
<organism evidence="1 2">
    <name type="scientific">Asterophora parasitica</name>
    <dbReference type="NCBI Taxonomy" id="117018"/>
    <lineage>
        <taxon>Eukaryota</taxon>
        <taxon>Fungi</taxon>
        <taxon>Dikarya</taxon>
        <taxon>Basidiomycota</taxon>
        <taxon>Agaricomycotina</taxon>
        <taxon>Agaricomycetes</taxon>
        <taxon>Agaricomycetidae</taxon>
        <taxon>Agaricales</taxon>
        <taxon>Tricholomatineae</taxon>
        <taxon>Lyophyllaceae</taxon>
        <taxon>Asterophora</taxon>
    </lineage>
</organism>